<dbReference type="PANTHER" id="PTHR38031">
    <property type="entry name" value="SULFUR CARRIER PROTEIN SLR0821-RELATED"/>
    <property type="match status" value="1"/>
</dbReference>
<dbReference type="InterPro" id="IPR012675">
    <property type="entry name" value="Beta-grasp_dom_sf"/>
</dbReference>
<dbReference type="SUPFAM" id="SSF54285">
    <property type="entry name" value="MoaD/ThiS"/>
    <property type="match status" value="1"/>
</dbReference>
<keyword evidence="2" id="KW-1185">Reference proteome</keyword>
<proteinExistence type="predicted"/>
<dbReference type="Pfam" id="PF02597">
    <property type="entry name" value="ThiS"/>
    <property type="match status" value="1"/>
</dbReference>
<dbReference type="InterPro" id="IPR003749">
    <property type="entry name" value="ThiS/MoaD-like"/>
</dbReference>
<protein>
    <submittedName>
        <fullName evidence="1">MoaD/ThiS family protein</fullName>
    </submittedName>
</protein>
<gene>
    <name evidence="1" type="ORF">GHK86_11355</name>
</gene>
<evidence type="ECO:0000313" key="2">
    <source>
        <dbReference type="Proteomes" id="UP000437736"/>
    </source>
</evidence>
<comment type="caution">
    <text evidence="1">The sequence shown here is derived from an EMBL/GenBank/DDBJ whole genome shotgun (WGS) entry which is preliminary data.</text>
</comment>
<evidence type="ECO:0000313" key="1">
    <source>
        <dbReference type="EMBL" id="MST33312.1"/>
    </source>
</evidence>
<dbReference type="InterPro" id="IPR016155">
    <property type="entry name" value="Mopterin_synth/thiamin_S_b"/>
</dbReference>
<organism evidence="1 2">
    <name type="scientific">Acidiferrimicrobium australe</name>
    <dbReference type="NCBI Taxonomy" id="2664430"/>
    <lineage>
        <taxon>Bacteria</taxon>
        <taxon>Bacillati</taxon>
        <taxon>Actinomycetota</taxon>
        <taxon>Acidimicrobiia</taxon>
        <taxon>Acidimicrobiales</taxon>
        <taxon>Acidimicrobiaceae</taxon>
        <taxon>Acidiferrimicrobium</taxon>
    </lineage>
</organism>
<dbReference type="InterPro" id="IPR052045">
    <property type="entry name" value="Sulfur_Carrier/Prot_Modifier"/>
</dbReference>
<dbReference type="EMBL" id="WJHE01000556">
    <property type="protein sequence ID" value="MST33312.1"/>
    <property type="molecule type" value="Genomic_DNA"/>
</dbReference>
<dbReference type="Gene3D" id="3.10.20.30">
    <property type="match status" value="1"/>
</dbReference>
<dbReference type="InterPro" id="IPR054834">
    <property type="entry name" value="SAMP1_3"/>
</dbReference>
<name>A0ABW9QVK4_9ACTN</name>
<reference evidence="1 2" key="1">
    <citation type="submission" date="2019-11" db="EMBL/GenBank/DDBJ databases">
        <title>Acidiferrimicrobium australis gen. nov., sp. nov., an acidophilic and obligately heterotrophic, member of the Actinobacteria that catalyses dissimilatory oxido- reduction of iron isolated from metal-rich acidic water in Chile.</title>
        <authorList>
            <person name="Gonzalez D."/>
            <person name="Huber K."/>
            <person name="Hedrich S."/>
            <person name="Rojas-Villalobos C."/>
            <person name="Quatrini R."/>
            <person name="Dinamarca M.A."/>
            <person name="Schwarz A."/>
            <person name="Canales C."/>
            <person name="Nancucheo I."/>
        </authorList>
    </citation>
    <scope>NUCLEOTIDE SEQUENCE [LARGE SCALE GENOMIC DNA]</scope>
    <source>
        <strain evidence="1 2">USS-CCA1</strain>
    </source>
</reference>
<accession>A0ABW9QVK4</accession>
<dbReference type="PANTHER" id="PTHR38031:SF1">
    <property type="entry name" value="SULFUR CARRIER PROTEIN CYSO"/>
    <property type="match status" value="1"/>
</dbReference>
<sequence>MVDVRLPTILRPAAGGAATIPAEGDTVGEVFADLVAKHPALRDQVLTPDGDLHRHLNVFLNDDDIRYLGKLDAKVSSADTLTLMPAVAGG</sequence>
<dbReference type="NCBIfam" id="NF041918">
    <property type="entry name" value="SAMP1"/>
    <property type="match status" value="1"/>
</dbReference>
<dbReference type="Proteomes" id="UP000437736">
    <property type="component" value="Unassembled WGS sequence"/>
</dbReference>